<dbReference type="EMBL" id="RCML01000750">
    <property type="protein sequence ID" value="KAG2970081.1"/>
    <property type="molecule type" value="Genomic_DNA"/>
</dbReference>
<feature type="coiled-coil region" evidence="1">
    <location>
        <begin position="75"/>
        <end position="109"/>
    </location>
</feature>
<comment type="caution">
    <text evidence="2">The sequence shown here is derived from an EMBL/GenBank/DDBJ whole genome shotgun (WGS) entry which is preliminary data.</text>
</comment>
<evidence type="ECO:0000313" key="3">
    <source>
        <dbReference type="Proteomes" id="UP000697107"/>
    </source>
</evidence>
<evidence type="ECO:0000256" key="1">
    <source>
        <dbReference type="SAM" id="Coils"/>
    </source>
</evidence>
<evidence type="ECO:0000313" key="2">
    <source>
        <dbReference type="EMBL" id="KAG2970081.1"/>
    </source>
</evidence>
<reference evidence="2" key="1">
    <citation type="submission" date="2018-10" db="EMBL/GenBank/DDBJ databases">
        <title>Effector identification in a new, highly contiguous assembly of the strawberry crown rot pathogen Phytophthora cactorum.</title>
        <authorList>
            <person name="Armitage A.D."/>
            <person name="Nellist C.F."/>
            <person name="Bates H."/>
            <person name="Vickerstaff R.J."/>
            <person name="Harrison R.J."/>
        </authorList>
    </citation>
    <scope>NUCLEOTIDE SEQUENCE</scope>
    <source>
        <strain evidence="2">P415</strain>
    </source>
</reference>
<dbReference type="Proteomes" id="UP000697107">
    <property type="component" value="Unassembled WGS sequence"/>
</dbReference>
<accession>A0A8T1F8Z5</accession>
<sequence>MIQQLMDGDELQALEAALDFLDDCDGGVGGFLSDPSTDDSGSRMPVSSAARLSADGAEILHIKAKLAIPGRNRSRDLQKQELLELRVEVSRLQERVDELRSSARAVYSEKDYTSRAKKVPGALTGCAGEVLLDAWRGLAKKQKRLGRDAENENEYLRELSSSPSGVVLVTIVADTGKTLRFATRYYVHSCFNADDSALVAMERLHGGLGQLYADTDRALLTNGLGALTSPCSLTNLSPLTNTPSRVEVLFSRIIPFDFKAVGDSSWHEMTKNYVENAVERRQSPRESKATAISQAFTMELEEEGSPVKIQFRYAGKRVVDNHRQVVVLSGQSQLLEAFGAVVSGVHFQEKHWLVLSEFSPGVTMVKVCMSMFVHFDCELPNRQQFVDRTCQMLAKQKQMGFESVLQGVEQSLLAGYPS</sequence>
<name>A0A8T1F8Z5_9STRA</name>
<protein>
    <submittedName>
        <fullName evidence="2">Uncharacterized protein</fullName>
    </submittedName>
</protein>
<gene>
    <name evidence="2" type="ORF">PC118_g17087</name>
</gene>
<dbReference type="VEuPathDB" id="FungiDB:PC110_g21886"/>
<proteinExistence type="predicted"/>
<dbReference type="CDD" id="cd14686">
    <property type="entry name" value="bZIP"/>
    <property type="match status" value="1"/>
</dbReference>
<organism evidence="2 3">
    <name type="scientific">Phytophthora cactorum</name>
    <dbReference type="NCBI Taxonomy" id="29920"/>
    <lineage>
        <taxon>Eukaryota</taxon>
        <taxon>Sar</taxon>
        <taxon>Stramenopiles</taxon>
        <taxon>Oomycota</taxon>
        <taxon>Peronosporomycetes</taxon>
        <taxon>Peronosporales</taxon>
        <taxon>Peronosporaceae</taxon>
        <taxon>Phytophthora</taxon>
    </lineage>
</organism>
<keyword evidence="1" id="KW-0175">Coiled coil</keyword>
<dbReference type="AlphaFoldDB" id="A0A8T1F8Z5"/>